<dbReference type="SUPFAM" id="SSF49879">
    <property type="entry name" value="SMAD/FHA domain"/>
    <property type="match status" value="1"/>
</dbReference>
<name>A0AA97FCA2_9EURY</name>
<dbReference type="Pfam" id="PF00498">
    <property type="entry name" value="FHA"/>
    <property type="match status" value="1"/>
</dbReference>
<dbReference type="InterPro" id="IPR011991">
    <property type="entry name" value="ArsR-like_HTH"/>
</dbReference>
<dbReference type="InterPro" id="IPR001845">
    <property type="entry name" value="HTH_ArsR_DNA-bd_dom"/>
</dbReference>
<dbReference type="Proteomes" id="UP001301797">
    <property type="component" value="Chromosome"/>
</dbReference>
<dbReference type="Pfam" id="PF01022">
    <property type="entry name" value="HTH_5"/>
    <property type="match status" value="1"/>
</dbReference>
<dbReference type="Gene3D" id="2.60.200.20">
    <property type="match status" value="1"/>
</dbReference>
<evidence type="ECO:0000259" key="1">
    <source>
        <dbReference type="PROSITE" id="PS50006"/>
    </source>
</evidence>
<feature type="domain" description="FHA" evidence="1">
    <location>
        <begin position="165"/>
        <end position="227"/>
    </location>
</feature>
<dbReference type="PROSITE" id="PS50006">
    <property type="entry name" value="FHA_DOMAIN"/>
    <property type="match status" value="1"/>
</dbReference>
<dbReference type="GeneID" id="85229643"/>
<evidence type="ECO:0000313" key="3">
    <source>
        <dbReference type="Proteomes" id="UP001301797"/>
    </source>
</evidence>
<dbReference type="KEGG" id="mefw:F1737_05645"/>
<dbReference type="SMART" id="SM00418">
    <property type="entry name" value="HTH_ARSR"/>
    <property type="match status" value="1"/>
</dbReference>
<dbReference type="Gene3D" id="1.10.10.10">
    <property type="entry name" value="Winged helix-like DNA-binding domain superfamily/Winged helix DNA-binding domain"/>
    <property type="match status" value="1"/>
</dbReference>
<dbReference type="InterPro" id="IPR000253">
    <property type="entry name" value="FHA_dom"/>
</dbReference>
<accession>A0AA97FCA2</accession>
<keyword evidence="3" id="KW-1185">Reference proteome</keyword>
<dbReference type="EMBL" id="CP043875">
    <property type="protein sequence ID" value="WOF16227.1"/>
    <property type="molecule type" value="Genomic_DNA"/>
</dbReference>
<organism evidence="2 3">
    <name type="scientific">Methanochimaera problematica</name>
    <dbReference type="NCBI Taxonomy" id="2609417"/>
    <lineage>
        <taxon>Archaea</taxon>
        <taxon>Methanobacteriati</taxon>
        <taxon>Methanobacteriota</taxon>
        <taxon>Stenosarchaea group</taxon>
        <taxon>Methanomicrobia</taxon>
        <taxon>Methanomicrobiales</taxon>
        <taxon>Methanomicrobiaceae</taxon>
        <taxon>Methanochimaera</taxon>
    </lineage>
</organism>
<reference evidence="2 3" key="1">
    <citation type="submission" date="2019-09" db="EMBL/GenBank/DDBJ databases">
        <title>The complete genome of Methanoplanus sp. FWC-SCC4.</title>
        <authorList>
            <person name="Chen S.-C."/>
            <person name="Zhou Y.-Z."/>
            <person name="Lai M.-C."/>
        </authorList>
    </citation>
    <scope>NUCLEOTIDE SEQUENCE [LARGE SCALE GENOMIC DNA]</scope>
    <source>
        <strain evidence="2 3">FWC-SCC4</strain>
    </source>
</reference>
<dbReference type="AlphaFoldDB" id="A0AA97FCA2"/>
<dbReference type="SUPFAM" id="SSF46785">
    <property type="entry name" value="Winged helix' DNA-binding domain"/>
    <property type="match status" value="1"/>
</dbReference>
<dbReference type="InterPro" id="IPR036390">
    <property type="entry name" value="WH_DNA-bd_sf"/>
</dbReference>
<dbReference type="GO" id="GO:0003700">
    <property type="term" value="F:DNA-binding transcription factor activity"/>
    <property type="evidence" value="ECO:0007669"/>
    <property type="project" value="InterPro"/>
</dbReference>
<sequence>MSEDEDPKTIFIESDDEFFEELSDYLDALSNPTRLKILKSIEKKPKDVREISYDIGISYENTKKHIQKLHLAGVIKKETGLSGRKSKGVHPVWKYSIMPGGLDSIFKNLQIFGDINLIPNSQVFENKIKDLKAKLSEELTTENPVIFIVGGPEDGTAYPINAGKIRIGRSNSDQTYLQEKGDIVFSEFYGAVSRITKPHCYIHKEASSWYIEDVASTGGTYLNDKLLEKEIRYELSDGDVIELSRGARSGRFIFSNPKSE</sequence>
<dbReference type="CDD" id="cd00090">
    <property type="entry name" value="HTH_ARSR"/>
    <property type="match status" value="1"/>
</dbReference>
<proteinExistence type="predicted"/>
<protein>
    <submittedName>
        <fullName evidence="2">FHA domain-containing protein</fullName>
    </submittedName>
</protein>
<dbReference type="InterPro" id="IPR008984">
    <property type="entry name" value="SMAD_FHA_dom_sf"/>
</dbReference>
<evidence type="ECO:0000313" key="2">
    <source>
        <dbReference type="EMBL" id="WOF16227.1"/>
    </source>
</evidence>
<dbReference type="CDD" id="cd00060">
    <property type="entry name" value="FHA"/>
    <property type="match status" value="1"/>
</dbReference>
<dbReference type="RefSeq" id="WP_317137813.1">
    <property type="nucleotide sequence ID" value="NZ_CP043875.1"/>
</dbReference>
<dbReference type="InterPro" id="IPR036388">
    <property type="entry name" value="WH-like_DNA-bd_sf"/>
</dbReference>
<gene>
    <name evidence="2" type="ORF">F1737_05645</name>
</gene>